<accession>A0A433YEE9</accession>
<dbReference type="EMBL" id="RZNY01000002">
    <property type="protein sequence ID" value="RUT48237.1"/>
    <property type="molecule type" value="Genomic_DNA"/>
</dbReference>
<dbReference type="InterPro" id="IPR032710">
    <property type="entry name" value="NTF2-like_dom_sf"/>
</dbReference>
<dbReference type="Proteomes" id="UP000279446">
    <property type="component" value="Unassembled WGS sequence"/>
</dbReference>
<organism evidence="1 2">
    <name type="scientific">Paenibacillus anaericanus</name>
    <dbReference type="NCBI Taxonomy" id="170367"/>
    <lineage>
        <taxon>Bacteria</taxon>
        <taxon>Bacillati</taxon>
        <taxon>Bacillota</taxon>
        <taxon>Bacilli</taxon>
        <taxon>Bacillales</taxon>
        <taxon>Paenibacillaceae</taxon>
        <taxon>Paenibacillus</taxon>
    </lineage>
</organism>
<dbReference type="RefSeq" id="WP_127190658.1">
    <property type="nucleotide sequence ID" value="NZ_RZNY01000002.1"/>
</dbReference>
<dbReference type="Gene3D" id="3.10.450.50">
    <property type="match status" value="1"/>
</dbReference>
<proteinExistence type="predicted"/>
<evidence type="ECO:0000313" key="2">
    <source>
        <dbReference type="Proteomes" id="UP000279446"/>
    </source>
</evidence>
<gene>
    <name evidence="1" type="ORF">EJP82_03655</name>
</gene>
<dbReference type="AlphaFoldDB" id="A0A433YEE9"/>
<sequence>MDHNKSDIREIQIICAEDCGNAPKKQLLKDFNIAFARNDIGFILENITDNVKWNLIGDKVIQGRSNFAEELKQMNNIGAIELEITNILTHGNTGAAHGILRFENLSYAFCDVYIFSSSAKNAKIKEITSYNIEVS</sequence>
<keyword evidence="2" id="KW-1185">Reference proteome</keyword>
<dbReference type="SUPFAM" id="SSF54427">
    <property type="entry name" value="NTF2-like"/>
    <property type="match status" value="1"/>
</dbReference>
<name>A0A433YEE9_9BACL</name>
<comment type="caution">
    <text evidence="1">The sequence shown here is derived from an EMBL/GenBank/DDBJ whole genome shotgun (WGS) entry which is preliminary data.</text>
</comment>
<dbReference type="OrthoDB" id="6692273at2"/>
<evidence type="ECO:0000313" key="1">
    <source>
        <dbReference type="EMBL" id="RUT48237.1"/>
    </source>
</evidence>
<reference evidence="1 2" key="1">
    <citation type="submission" date="2018-12" db="EMBL/GenBank/DDBJ databases">
        <authorList>
            <person name="Sun L."/>
            <person name="Chen Z."/>
        </authorList>
    </citation>
    <scope>NUCLEOTIDE SEQUENCE [LARGE SCALE GENOMIC DNA]</scope>
    <source>
        <strain evidence="1 2">DSM 15890</strain>
    </source>
</reference>
<protein>
    <submittedName>
        <fullName evidence="1">Nuclear transport factor 2 family protein</fullName>
    </submittedName>
</protein>